<dbReference type="OMA" id="KTRSADC"/>
<dbReference type="VEuPathDB" id="FungiDB:PYU1_G004701"/>
<reference evidence="4" key="3">
    <citation type="submission" date="2015-02" db="UniProtKB">
        <authorList>
            <consortium name="EnsemblProtists"/>
        </authorList>
    </citation>
    <scope>IDENTIFICATION</scope>
    <source>
        <strain evidence="4">DAOM BR144</strain>
    </source>
</reference>
<dbReference type="PANTHER" id="PTHR31157">
    <property type="entry name" value="SCP DOMAIN-CONTAINING PROTEIN"/>
    <property type="match status" value="1"/>
</dbReference>
<accession>K3WIC0</accession>
<dbReference type="InterPro" id="IPR014044">
    <property type="entry name" value="CAP_dom"/>
</dbReference>
<dbReference type="CDD" id="cd05379">
    <property type="entry name" value="CAP_bacterial"/>
    <property type="match status" value="1"/>
</dbReference>
<protein>
    <recommendedName>
        <fullName evidence="3">SCP domain-containing protein</fullName>
    </recommendedName>
</protein>
<dbReference type="STRING" id="431595.K3WIC0"/>
<evidence type="ECO:0000259" key="3">
    <source>
        <dbReference type="Pfam" id="PF00188"/>
    </source>
</evidence>
<feature type="signal peptide" evidence="2">
    <location>
        <begin position="1"/>
        <end position="24"/>
    </location>
</feature>
<feature type="compositionally biased region" description="Low complexity" evidence="1">
    <location>
        <begin position="203"/>
        <end position="227"/>
    </location>
</feature>
<feature type="compositionally biased region" description="Basic residues" evidence="1">
    <location>
        <begin position="238"/>
        <end position="251"/>
    </location>
</feature>
<feature type="domain" description="SCP" evidence="3">
    <location>
        <begin position="44"/>
        <end position="161"/>
    </location>
</feature>
<dbReference type="Proteomes" id="UP000019132">
    <property type="component" value="Unassembled WGS sequence"/>
</dbReference>
<dbReference type="EnsemblProtists" id="PYU1_T004712">
    <property type="protein sequence ID" value="PYU1_T004712"/>
    <property type="gene ID" value="PYU1_G004701"/>
</dbReference>
<sequence>MNAFSLRSMVLAVAVVCATTASSAEEIHHSHRLLQASNFHAAMLQAVNAERAKQGLAAFCTNSKLQTAAQLHSEDQAKNNMMSHTGSNGSQMSSRITAQGFKWNGVAENVAAGQRDVASVMQSWMNSSGHKANILGNYKFFGMGYAYDADSNYGHYWTQDFASGSSEQCDGGSSATPASTTSAPKTSPPVYTSAPTTSPPVYTSAPATKGPTAPATTAPVVTSTPATRSPTSQSQYGKKPRKSRKQKKTKTRSADCKPIY</sequence>
<dbReference type="Pfam" id="PF00188">
    <property type="entry name" value="CAP"/>
    <property type="match status" value="1"/>
</dbReference>
<dbReference type="SUPFAM" id="SSF55797">
    <property type="entry name" value="PR-1-like"/>
    <property type="match status" value="1"/>
</dbReference>
<dbReference type="PANTHER" id="PTHR31157:SF1">
    <property type="entry name" value="SCP DOMAIN-CONTAINING PROTEIN"/>
    <property type="match status" value="1"/>
</dbReference>
<dbReference type="EMBL" id="GL376631">
    <property type="status" value="NOT_ANNOTATED_CDS"/>
    <property type="molecule type" value="Genomic_DNA"/>
</dbReference>
<dbReference type="InterPro" id="IPR035940">
    <property type="entry name" value="CAP_sf"/>
</dbReference>
<keyword evidence="2" id="KW-0732">Signal</keyword>
<evidence type="ECO:0000256" key="1">
    <source>
        <dbReference type="SAM" id="MobiDB-lite"/>
    </source>
</evidence>
<dbReference type="Gene3D" id="3.40.33.10">
    <property type="entry name" value="CAP"/>
    <property type="match status" value="1"/>
</dbReference>
<reference evidence="5" key="1">
    <citation type="journal article" date="2010" name="Genome Biol.">
        <title>Genome sequence of the necrotrophic plant pathogen Pythium ultimum reveals original pathogenicity mechanisms and effector repertoire.</title>
        <authorList>
            <person name="Levesque C.A."/>
            <person name="Brouwer H."/>
            <person name="Cano L."/>
            <person name="Hamilton J.P."/>
            <person name="Holt C."/>
            <person name="Huitema E."/>
            <person name="Raffaele S."/>
            <person name="Robideau G.P."/>
            <person name="Thines M."/>
            <person name="Win J."/>
            <person name="Zerillo M.M."/>
            <person name="Beakes G.W."/>
            <person name="Boore J.L."/>
            <person name="Busam D."/>
            <person name="Dumas B."/>
            <person name="Ferriera S."/>
            <person name="Fuerstenberg S.I."/>
            <person name="Gachon C.M."/>
            <person name="Gaulin E."/>
            <person name="Govers F."/>
            <person name="Grenville-Briggs L."/>
            <person name="Horner N."/>
            <person name="Hostetler J."/>
            <person name="Jiang R.H."/>
            <person name="Johnson J."/>
            <person name="Krajaejun T."/>
            <person name="Lin H."/>
            <person name="Meijer H.J."/>
            <person name="Moore B."/>
            <person name="Morris P."/>
            <person name="Phuntmart V."/>
            <person name="Puiu D."/>
            <person name="Shetty J."/>
            <person name="Stajich J.E."/>
            <person name="Tripathy S."/>
            <person name="Wawra S."/>
            <person name="van West P."/>
            <person name="Whitty B.R."/>
            <person name="Coutinho P.M."/>
            <person name="Henrissat B."/>
            <person name="Martin F."/>
            <person name="Thomas P.D."/>
            <person name="Tyler B.M."/>
            <person name="De Vries R.P."/>
            <person name="Kamoun S."/>
            <person name="Yandell M."/>
            <person name="Tisserat N."/>
            <person name="Buell C.R."/>
        </authorList>
    </citation>
    <scope>NUCLEOTIDE SEQUENCE</scope>
    <source>
        <strain evidence="5">DAOM:BR144</strain>
    </source>
</reference>
<feature type="region of interest" description="Disordered" evidence="1">
    <location>
        <begin position="164"/>
        <end position="260"/>
    </location>
</feature>
<evidence type="ECO:0000256" key="2">
    <source>
        <dbReference type="SAM" id="SignalP"/>
    </source>
</evidence>
<organism evidence="4 5">
    <name type="scientific">Globisporangium ultimum (strain ATCC 200006 / CBS 805.95 / DAOM BR144)</name>
    <name type="common">Pythium ultimum</name>
    <dbReference type="NCBI Taxonomy" id="431595"/>
    <lineage>
        <taxon>Eukaryota</taxon>
        <taxon>Sar</taxon>
        <taxon>Stramenopiles</taxon>
        <taxon>Oomycota</taxon>
        <taxon>Peronosporomycetes</taxon>
        <taxon>Pythiales</taxon>
        <taxon>Pythiaceae</taxon>
        <taxon>Globisporangium</taxon>
    </lineage>
</organism>
<reference evidence="5" key="2">
    <citation type="submission" date="2010-04" db="EMBL/GenBank/DDBJ databases">
        <authorList>
            <person name="Buell R."/>
            <person name="Hamilton J."/>
            <person name="Hostetler J."/>
        </authorList>
    </citation>
    <scope>NUCLEOTIDE SEQUENCE [LARGE SCALE GENOMIC DNA]</scope>
    <source>
        <strain evidence="5">DAOM:BR144</strain>
    </source>
</reference>
<proteinExistence type="predicted"/>
<feature type="chain" id="PRO_5003867695" description="SCP domain-containing protein" evidence="2">
    <location>
        <begin position="25"/>
        <end position="260"/>
    </location>
</feature>
<dbReference type="AlphaFoldDB" id="K3WIC0"/>
<keyword evidence="5" id="KW-1185">Reference proteome</keyword>
<evidence type="ECO:0000313" key="5">
    <source>
        <dbReference type="Proteomes" id="UP000019132"/>
    </source>
</evidence>
<name>K3WIC0_GLOUD</name>
<dbReference type="HOGENOM" id="CLU_048111_1_1_1"/>
<dbReference type="InParanoid" id="K3WIC0"/>
<dbReference type="eggNOG" id="ENOG502S9B6">
    <property type="taxonomic scope" value="Eukaryota"/>
</dbReference>
<feature type="compositionally biased region" description="Low complexity" evidence="1">
    <location>
        <begin position="173"/>
        <end position="189"/>
    </location>
</feature>
<evidence type="ECO:0000313" key="4">
    <source>
        <dbReference type="EnsemblProtists" id="PYU1_T004712"/>
    </source>
</evidence>